<proteinExistence type="predicted"/>
<reference evidence="1 2" key="1">
    <citation type="submission" date="2017-06" db="EMBL/GenBank/DDBJ databases">
        <authorList>
            <person name="Kim H.J."/>
            <person name="Triplett B.A."/>
        </authorList>
    </citation>
    <scope>NUCLEOTIDE SEQUENCE [LARGE SCALE GENOMIC DNA]</scope>
    <source>
        <strain evidence="1 2">DSM 18704</strain>
    </source>
</reference>
<accession>A0A239ETD5</accession>
<evidence type="ECO:0000313" key="1">
    <source>
        <dbReference type="EMBL" id="SNS48020.1"/>
    </source>
</evidence>
<keyword evidence="2" id="KW-1185">Reference proteome</keyword>
<dbReference type="AlphaFoldDB" id="A0A239ETD5"/>
<gene>
    <name evidence="1" type="ORF">SAMN05421770_1011154</name>
</gene>
<dbReference type="EMBL" id="FZOU01000001">
    <property type="protein sequence ID" value="SNS48020.1"/>
    <property type="molecule type" value="Genomic_DNA"/>
</dbReference>
<dbReference type="RefSeq" id="WP_089407379.1">
    <property type="nucleotide sequence ID" value="NZ_FZOU01000001.1"/>
</dbReference>
<dbReference type="Proteomes" id="UP000198356">
    <property type="component" value="Unassembled WGS sequence"/>
</dbReference>
<sequence length="327" mass="37136">MMLTPAPLRQVYMVLSPRSLGYAHYALESLLRNSFEDLDLHLVTDSEADKQALTEALLSLSPQPRHRWSVTAEAELNDREAELFGGYPNLRAFRHGHPCWRKVTDPLLLSKPGEELVLLDPDLYFPNVFRFEKTPETGLLLMWQKPNCLLPPEIVRNAMDAKIPLAHHVDIGVSHWRAAEQGTDLDWIEWLLGTLAGGATLPRMMHVEAIVWAAIAMREGGGYLDPKLWSCWHRTQPKRVMRKIGFKGLRILKSEPWSQMKCFHAGGEAKWWLPEAEKAGMLSPGPERLEAGVVQPFTELTPAHYGREQRAKQMLRSLGYYQLFGAG</sequence>
<organism evidence="1 2">
    <name type="scientific">Granulicella rosea</name>
    <dbReference type="NCBI Taxonomy" id="474952"/>
    <lineage>
        <taxon>Bacteria</taxon>
        <taxon>Pseudomonadati</taxon>
        <taxon>Acidobacteriota</taxon>
        <taxon>Terriglobia</taxon>
        <taxon>Terriglobales</taxon>
        <taxon>Acidobacteriaceae</taxon>
        <taxon>Granulicella</taxon>
    </lineage>
</organism>
<evidence type="ECO:0000313" key="2">
    <source>
        <dbReference type="Proteomes" id="UP000198356"/>
    </source>
</evidence>
<dbReference type="OrthoDB" id="111634at2"/>
<protein>
    <submittedName>
        <fullName evidence="1">Uncharacterized protein</fullName>
    </submittedName>
</protein>
<name>A0A239ETD5_9BACT</name>